<dbReference type="SMART" id="SM00235">
    <property type="entry name" value="ZnMc"/>
    <property type="match status" value="2"/>
</dbReference>
<evidence type="ECO:0000256" key="6">
    <source>
        <dbReference type="PROSITE-ProRule" id="PRU01211"/>
    </source>
</evidence>
<dbReference type="Pfam" id="PF01400">
    <property type="entry name" value="Astacin"/>
    <property type="match status" value="2"/>
</dbReference>
<dbReference type="InterPro" id="IPR024079">
    <property type="entry name" value="MetalloPept_cat_dom_sf"/>
</dbReference>
<reference evidence="10" key="1">
    <citation type="submission" date="2013-03" db="EMBL/GenBank/DDBJ databases">
        <title>The Genome Sequence of Anopheles christyi ACHKN1017.</title>
        <authorList>
            <consortium name="The Broad Institute Genomics Platform"/>
            <person name="Neafsey D.E."/>
            <person name="Besansky N."/>
            <person name="Walker B."/>
            <person name="Young S.K."/>
            <person name="Zeng Q."/>
            <person name="Gargeya S."/>
            <person name="Fitzgerald M."/>
            <person name="Haas B."/>
            <person name="Abouelleil A."/>
            <person name="Allen A.W."/>
            <person name="Alvarado L."/>
            <person name="Arachchi H.M."/>
            <person name="Berlin A.M."/>
            <person name="Chapman S.B."/>
            <person name="Gainer-Dewar J."/>
            <person name="Goldberg J."/>
            <person name="Griggs A."/>
            <person name="Gujja S."/>
            <person name="Hansen M."/>
            <person name="Howarth C."/>
            <person name="Imamovic A."/>
            <person name="Ireland A."/>
            <person name="Larimer J."/>
            <person name="McCowan C."/>
            <person name="Murphy C."/>
            <person name="Pearson M."/>
            <person name="Poon T.W."/>
            <person name="Priest M."/>
            <person name="Roberts A."/>
            <person name="Saif S."/>
            <person name="Shea T."/>
            <person name="Sisk P."/>
            <person name="Sykes S."/>
            <person name="Wortman J."/>
            <person name="Nusbaum C."/>
            <person name="Birren B."/>
        </authorList>
    </citation>
    <scope>NUCLEOTIDE SEQUENCE [LARGE SCALE GENOMIC DNA]</scope>
    <source>
        <strain evidence="10">ACHKN1017</strain>
    </source>
</reference>
<evidence type="ECO:0000256" key="5">
    <source>
        <dbReference type="ARBA" id="ARBA00023049"/>
    </source>
</evidence>
<keyword evidence="1 6" id="KW-0645">Protease</keyword>
<organism evidence="9 10">
    <name type="scientific">Anopheles christyi</name>
    <dbReference type="NCBI Taxonomy" id="43041"/>
    <lineage>
        <taxon>Eukaryota</taxon>
        <taxon>Metazoa</taxon>
        <taxon>Ecdysozoa</taxon>
        <taxon>Arthropoda</taxon>
        <taxon>Hexapoda</taxon>
        <taxon>Insecta</taxon>
        <taxon>Pterygota</taxon>
        <taxon>Neoptera</taxon>
        <taxon>Endopterygota</taxon>
        <taxon>Diptera</taxon>
        <taxon>Nematocera</taxon>
        <taxon>Culicoidea</taxon>
        <taxon>Culicidae</taxon>
        <taxon>Anophelinae</taxon>
        <taxon>Anopheles</taxon>
    </lineage>
</organism>
<evidence type="ECO:0000313" key="10">
    <source>
        <dbReference type="Proteomes" id="UP000075881"/>
    </source>
</evidence>
<dbReference type="InterPro" id="IPR006026">
    <property type="entry name" value="Peptidase_Metallo"/>
</dbReference>
<keyword evidence="3 6" id="KW-0378">Hydrolase</keyword>
<feature type="active site" evidence="6">
    <location>
        <position position="333"/>
    </location>
</feature>
<dbReference type="PRINTS" id="PR00480">
    <property type="entry name" value="ASTACIN"/>
</dbReference>
<dbReference type="InterPro" id="IPR001506">
    <property type="entry name" value="Peptidase_M12A"/>
</dbReference>
<name>A0A182JSL0_9DIPT</name>
<feature type="domain" description="Peptidase M12A" evidence="8">
    <location>
        <begin position="1"/>
        <end position="198"/>
    </location>
</feature>
<dbReference type="PANTHER" id="PTHR10127:SF780">
    <property type="entry name" value="METALLOENDOPEPTIDASE"/>
    <property type="match status" value="1"/>
</dbReference>
<evidence type="ECO:0000256" key="4">
    <source>
        <dbReference type="ARBA" id="ARBA00022833"/>
    </source>
</evidence>
<feature type="binding site" evidence="6">
    <location>
        <position position="342"/>
    </location>
    <ligand>
        <name>Zn(2+)</name>
        <dbReference type="ChEBI" id="CHEBI:29105"/>
        <note>catalytic</note>
    </ligand>
</feature>
<dbReference type="PROSITE" id="PS51864">
    <property type="entry name" value="ASTACIN"/>
    <property type="match status" value="2"/>
</dbReference>
<evidence type="ECO:0000256" key="7">
    <source>
        <dbReference type="RuleBase" id="RU361183"/>
    </source>
</evidence>
<keyword evidence="10" id="KW-1185">Reference proteome</keyword>
<dbReference type="STRING" id="43041.A0A182JSL0"/>
<keyword evidence="2 6" id="KW-0479">Metal-binding</keyword>
<dbReference type="EnsemblMetazoa" id="ACHR001492-RA">
    <property type="protein sequence ID" value="ACHR001492-PA"/>
    <property type="gene ID" value="ACHR001492"/>
</dbReference>
<feature type="domain" description="Peptidase M12A" evidence="8">
    <location>
        <begin position="231"/>
        <end position="438"/>
    </location>
</feature>
<evidence type="ECO:0000313" key="9">
    <source>
        <dbReference type="EnsemblMetazoa" id="ACHR001492-PA"/>
    </source>
</evidence>
<dbReference type="FunFam" id="3.40.390.10:FF:000075">
    <property type="entry name" value="Metalloendopeptidase"/>
    <property type="match status" value="1"/>
</dbReference>
<dbReference type="PANTHER" id="PTHR10127">
    <property type="entry name" value="DISCOIDIN, CUB, EGF, LAMININ , AND ZINC METALLOPROTEASE DOMAIN CONTAINING"/>
    <property type="match status" value="1"/>
</dbReference>
<dbReference type="Gene3D" id="3.40.390.10">
    <property type="entry name" value="Collagenase (Catalytic Domain)"/>
    <property type="match status" value="2"/>
</dbReference>
<comment type="caution">
    <text evidence="6">Lacks conserved residue(s) required for the propagation of feature annotation.</text>
</comment>
<protein>
    <recommendedName>
        <fullName evidence="7">Metalloendopeptidase</fullName>
        <ecNumber evidence="7">3.4.24.-</ecNumber>
    </recommendedName>
</protein>
<feature type="binding site" evidence="6">
    <location>
        <position position="101"/>
    </location>
    <ligand>
        <name>Zn(2+)</name>
        <dbReference type="ChEBI" id="CHEBI:29105"/>
        <note>catalytic</note>
    </ligand>
</feature>
<dbReference type="VEuPathDB" id="VectorBase:ACHR001492"/>
<feature type="binding site" evidence="6">
    <location>
        <position position="332"/>
    </location>
    <ligand>
        <name>Zn(2+)</name>
        <dbReference type="ChEBI" id="CHEBI:29105"/>
        <note>catalytic</note>
    </ligand>
</feature>
<dbReference type="CDD" id="cd04280">
    <property type="entry name" value="ZnMc_astacin_like"/>
    <property type="match status" value="1"/>
</dbReference>
<feature type="binding site" evidence="6">
    <location>
        <position position="336"/>
    </location>
    <ligand>
        <name>Zn(2+)</name>
        <dbReference type="ChEBI" id="CHEBI:29105"/>
        <note>catalytic</note>
    </ligand>
</feature>
<evidence type="ECO:0000259" key="8">
    <source>
        <dbReference type="PROSITE" id="PS51864"/>
    </source>
</evidence>
<dbReference type="EC" id="3.4.24.-" evidence="7"/>
<keyword evidence="5 6" id="KW-0482">Metalloprotease</keyword>
<sequence>MATGGLMLQYLSCLMECLVNNSEQSTIIRAMDLLTTVSCIRFKQKTSEIHFLAITNKLGIGCWADTGRKAGGPTYMNLSQKCTKRPGTILHELLHVLGFLHQDTRHDRDQYLCVQYDNIQPHPIALYNYEIVRPWTKLAFPLPYDFESIMHYTPEMYSVAAGRLPTMVPRHPWSSIAIGQQDRLTEYDVLGIQFLYYTLVRNHDPWSGVEPWELGNLIGGDMRLPRPRFQNALAGPPDAAYRWPNATVIYSIDGSFNSSELEYINGAMREFERHTCVRFRRRSTGNQSKLNDAYVSIDNTDAGCWSDVGRGVERTVVNLQPGCANSLTTPVHELMHTLGFYHEHNRLDRDRYVTILYENMLPDESLRSNFDLVDASNTTTYNVPYDLGSIMHYRKDAFSKRPKELETMRAKMQWEGELGQRDTLTWYDALLINIMYCGVPVPQEPLPIPSRWIPAKPYGRRDRFLYRRVMRTVGAN</sequence>
<evidence type="ECO:0000256" key="1">
    <source>
        <dbReference type="ARBA" id="ARBA00022670"/>
    </source>
</evidence>
<reference evidence="9" key="2">
    <citation type="submission" date="2020-05" db="UniProtKB">
        <authorList>
            <consortium name="EnsemblMetazoa"/>
        </authorList>
    </citation>
    <scope>IDENTIFICATION</scope>
    <source>
        <strain evidence="9">ACHKN1017</strain>
    </source>
</reference>
<feature type="binding site" evidence="6">
    <location>
        <position position="91"/>
    </location>
    <ligand>
        <name>Zn(2+)</name>
        <dbReference type="ChEBI" id="CHEBI:29105"/>
        <note>catalytic</note>
    </ligand>
</feature>
<dbReference type="Proteomes" id="UP000075881">
    <property type="component" value="Unassembled WGS sequence"/>
</dbReference>
<comment type="cofactor">
    <cofactor evidence="6 7">
        <name>Zn(2+)</name>
        <dbReference type="ChEBI" id="CHEBI:29105"/>
    </cofactor>
    <text evidence="6 7">Binds 1 zinc ion per subunit.</text>
</comment>
<dbReference type="GO" id="GO:0004222">
    <property type="term" value="F:metalloendopeptidase activity"/>
    <property type="evidence" value="ECO:0007669"/>
    <property type="project" value="UniProtKB-UniRule"/>
</dbReference>
<dbReference type="GO" id="GO:0008270">
    <property type="term" value="F:zinc ion binding"/>
    <property type="evidence" value="ECO:0007669"/>
    <property type="project" value="UniProtKB-UniRule"/>
</dbReference>
<proteinExistence type="predicted"/>
<dbReference type="InterPro" id="IPR034035">
    <property type="entry name" value="Astacin-like_dom"/>
</dbReference>
<evidence type="ECO:0000256" key="2">
    <source>
        <dbReference type="ARBA" id="ARBA00022723"/>
    </source>
</evidence>
<evidence type="ECO:0000256" key="3">
    <source>
        <dbReference type="ARBA" id="ARBA00022801"/>
    </source>
</evidence>
<dbReference type="SUPFAM" id="SSF55486">
    <property type="entry name" value="Metalloproteases ('zincins'), catalytic domain"/>
    <property type="match status" value="2"/>
</dbReference>
<dbReference type="AlphaFoldDB" id="A0A182JSL0"/>
<dbReference type="GO" id="GO:0006508">
    <property type="term" value="P:proteolysis"/>
    <property type="evidence" value="ECO:0007669"/>
    <property type="project" value="UniProtKB-KW"/>
</dbReference>
<accession>A0A182JSL0</accession>
<feature type="active site" evidence="6">
    <location>
        <position position="92"/>
    </location>
</feature>
<keyword evidence="4 6" id="KW-0862">Zinc</keyword>
<feature type="binding site" evidence="6">
    <location>
        <position position="95"/>
    </location>
    <ligand>
        <name>Zn(2+)</name>
        <dbReference type="ChEBI" id="CHEBI:29105"/>
        <note>catalytic</note>
    </ligand>
</feature>